<feature type="region of interest" description="Disordered" evidence="7">
    <location>
        <begin position="2028"/>
        <end position="2054"/>
    </location>
</feature>
<dbReference type="WBParaSite" id="TREG1_53760.1">
    <property type="protein sequence ID" value="TREG1_53760.1"/>
    <property type="gene ID" value="TREG1_53760"/>
</dbReference>
<evidence type="ECO:0000313" key="11">
    <source>
        <dbReference type="Proteomes" id="UP000050795"/>
    </source>
</evidence>
<dbReference type="PANTHER" id="PTHR46276:SF1">
    <property type="entry name" value="E3 UBIQUITIN-PROTEIN LIGASE UBR5"/>
    <property type="match status" value="1"/>
</dbReference>
<dbReference type="GO" id="GO:0008270">
    <property type="term" value="F:zinc ion binding"/>
    <property type="evidence" value="ECO:0007669"/>
    <property type="project" value="UniProtKB-KW"/>
</dbReference>
<dbReference type="PANTHER" id="PTHR46276">
    <property type="entry name" value="E3 UBIQUITIN-PROTEIN LIGASE UBR5"/>
    <property type="match status" value="1"/>
</dbReference>
<keyword evidence="2" id="KW-0863">Zinc-finger</keyword>
<dbReference type="PROSITE" id="PS51157">
    <property type="entry name" value="ZF_UBR"/>
    <property type="match status" value="1"/>
</dbReference>
<evidence type="ECO:0008006" key="13">
    <source>
        <dbReference type="Google" id="ProtNLM"/>
    </source>
</evidence>
<evidence type="ECO:0000259" key="8">
    <source>
        <dbReference type="PROSITE" id="PS50237"/>
    </source>
</evidence>
<evidence type="ECO:0000256" key="6">
    <source>
        <dbReference type="PROSITE-ProRule" id="PRU00508"/>
    </source>
</evidence>
<evidence type="ECO:0000256" key="1">
    <source>
        <dbReference type="ARBA" id="ARBA00022723"/>
    </source>
</evidence>
<dbReference type="Gene3D" id="3.30.2410.10">
    <property type="entry name" value="Hect, E3 ligase catalytic domain"/>
    <property type="match status" value="1"/>
</dbReference>
<feature type="region of interest" description="Disordered" evidence="7">
    <location>
        <begin position="2398"/>
        <end position="2434"/>
    </location>
</feature>
<dbReference type="SMART" id="SM00396">
    <property type="entry name" value="ZnF_UBR1"/>
    <property type="match status" value="1"/>
</dbReference>
<feature type="compositionally biased region" description="Low complexity" evidence="7">
    <location>
        <begin position="2718"/>
        <end position="2728"/>
    </location>
</feature>
<dbReference type="InterPro" id="IPR003126">
    <property type="entry name" value="Znf_UBR"/>
</dbReference>
<dbReference type="InterPro" id="IPR035983">
    <property type="entry name" value="Hect_E3_ubiquitin_ligase"/>
</dbReference>
<dbReference type="Pfam" id="PF00632">
    <property type="entry name" value="HECT"/>
    <property type="match status" value="1"/>
</dbReference>
<feature type="region of interest" description="Disordered" evidence="7">
    <location>
        <begin position="1561"/>
        <end position="1618"/>
    </location>
</feature>
<feature type="compositionally biased region" description="Polar residues" evidence="7">
    <location>
        <begin position="3103"/>
        <end position="3117"/>
    </location>
</feature>
<organism evidence="11 12">
    <name type="scientific">Trichobilharzia regenti</name>
    <name type="common">Nasal bird schistosome</name>
    <dbReference type="NCBI Taxonomy" id="157069"/>
    <lineage>
        <taxon>Eukaryota</taxon>
        <taxon>Metazoa</taxon>
        <taxon>Spiralia</taxon>
        <taxon>Lophotrochozoa</taxon>
        <taxon>Platyhelminthes</taxon>
        <taxon>Trematoda</taxon>
        <taxon>Digenea</taxon>
        <taxon>Strigeidida</taxon>
        <taxon>Schistosomatoidea</taxon>
        <taxon>Schistosomatidae</taxon>
        <taxon>Trichobilharzia</taxon>
    </lineage>
</organism>
<sequence length="3876" mass="424265">MSSIFLFAQDHGKVGSSYSQLQNDLHEKLKEISEQIKRDGVSIPDVLRPLTRDSIAQCVIGPSHIAFRLKDGQVCRVAYTINSDRLSQKSDKKKKQGTPYSDSSGSVREGAVSRTGNTQHAGRSYRSPLTVLGRTSRGISFLREMHRQGIYLARPVAHQIPESEIPEVLIEECQTVLQGKSRQVIVRELQNTNLDVNMAVNNLLSRDDEAEQGNGGNSSDGNAQGGGSGNPDDYYWDDEAVELLSFFEYPDSHGIFENDGSNADETAGPPTSPRFRSDLTSDYDYSFITDRRKRRRIDPHLYSRSGELYTGRNASVISDSTYNRSATDPSRNSNTSDSVSDNAKQSAGSIRYYVQLCDTLEFWPDPDNSDLNLHFVHIVALHSELVALNAWGELHQWRWADATPFVMQNTSHMNSKDINDKKSTHISNISEGEPTGLGEQTISRVYHPRVLDLGLAEEKVIKLSGCATRATVLTDTGKFATWMDESLIQSLPASSYSVGSSSGSLGIEHRGIWFPELRDEVISEIYTAPLVTVVHCLSGSVYWWGVYPSYMRQRAIEKLRQNRAPTTPKKGSAPSKNLMKNRYFSSLQSNNNTSFAETTGSVTGEINAQNVNDMFNSNAGIVLGSFVCIRSAPIFHAGAIGFTVMDGVPKVGTLLEDAWKITDVCRFRVNTVNSSSFISGINDGPLHPPVLSSDSSQHLLTCPYALGASISSQSSSGQCLGSLAYNSSSTQSSNDQVPASSSGNNSTLTFQEMPPPPSPASSTCSDQSGPVRVSPGTFKRKKVSSVSGDRSDRVIGDWDIGNQNNGRNVRGRSADRDSSFIVSTGATTKRGSTDLNNDTTDMNTKSDGGYNRASGNSISEEDWCLSDVVFVEDGRTQPVGIVLKVDGNIAAVKFLKEQERLCVAANCPYSPVCTLINSILGTGSSSASMTPMSTDPMSWLNDCRLLRKEDLTIVRNAGLVRVPDVIQRTPRRVFTFPSGGCCQRNSCDSKNSKTLSSDPPKILAIAAENSRIHVIVGQKESGSHQPTFYQVYNLSGKLIINQKMPYGASAFKSVSESKEESATIVCPAEHPLLLRDPGGLVLPFIPPSRICSHETWISPFPVDLPPVQCASFSWIRNNLPSSGALGNTNGRQSTKSQSEQQPRCLFGLVVIQDQTLMQHILRANDVQIERLLATDLSSGESLKLACELADGRRNLLHMAVSMCAPQSNRETTPEWLSKLEPVLASPRLRPPPVEDKDKSDKGSESKDTPVIKVTASNNSSHQPSFWSSLARRSSSMTGSLSMHELFIRSSIEAATVAAAAALSNSSSRSDSEVRTSTATNTTLSSANGVNFWHFPPVRKDEITRRVASYRIVHLLIESRHLLPSLIPLLTARNTDDLTPLMLAVKLRAYSVARYLYEIVLRIVGVCDDAGFACIPKPPVVEVPDYSVLDFFCPSSHKPDDSPLFQLCYNDTCSFTWTGPDHIRQDIFECRTCGLMDSLCCCTECARVCHKGHDCRLKRTSPTAYCDCWEKCCCQSLISGFQASRHELFYRLLFETKLVYQRNGRGEHLLLYLAKCVDRQAREQRQHRPSRRRLTSTTSRTNSTGNPPVTSASNTTSNWESNNAVQNGGTEEPDHDLEPPRFCRDALELALDCPTAVYSMLMSDNNPDILSNTSAERKPGFINEDQVFLSSQGGTNQLDDFVFTLICKCPTDKTDIILATLNKGMREFPSSLEEISNDASVFPTSTKLCKSGFIHGEYLTSVDMKKAAARFVRSVARVYASLCLELAPDQKKKSRLGWAQTTILDNCRRIFTVLPSIALNELPMLAASLLVPIRMGTVRPCASFSHTSQSSEITSGLESLINAERNYLTRQQLLSSSESTKSDDLPSRGIQSIDDGYRHHHSNFTEQTAYHNATTERGTVSSRRHHNVVSTLHVQLSSPPHVTISDTSDSDTVKYTQAESNIEAVSPNTATSSIHDPSLLTLQMQSTITDIETSAPEHVETVMNPTADNFDSVVRSEETNTSFHPTASTGSVTASSSYLNIVGTSTLRNDGCSGTHQIQASETSEESHSSPAYEPSNVQIINSETTSNRPEVTNVSHTGDAELEAWSYSRRQESPYHSDIFPLLSERDIVNDVSDSDANFPSCSNRRLSESSDCHIAKRRRTMEPGVVSPESKDDNIELGPQTAYSLSPSAQDELPLSILETDGGVSQTSSTAVTLGSTTDLDIGSELSTSLNVEMNSATNFTNNMMSSQLPHRDNEVSDQQHEEIGFSQLLNSEMDLYESSLTIQEGSLTGEPGCIINEQQNDDYSVAEQSNAFHAEDASDGQASDYDEYDEQDDGDDGDDHEDDDDENETEDEDADQDVYGDGDQLIEGEDEEEDEEEEDDSSHHSDASSADAGSRSTSPTWVSWPRTSFFSRLGSRAVSQTSDTAVTSANSTDTLSSIRELNPVTTSQSSANITSVSTHGLNASSLISGRRAVQSVINLNPSTSTTTPTLVITSTGNTTVSTETAVTNSTTSVATPAVSSAAGCIMTTQVYLCRACACLLRVTADLVTEVKGDPEQFSTVLRRTSAIYPISLSLTIYEQQRRMPVYRAANLVSITSTSYNQPQSNITSSVSHYNPTSRYYHTYPIKNCTTRSNSVPIESDSHCAQLVASVGVALIPIWQWASSALDNLEAQLRFSTSWNACLPNKTNTKGVSKNNENQDGVNPVSDIPTSGTNSDINSRRNNTPGLNTRRPVAYPNTTSSSSLSLSTTNIRSTSTDISTASNSTDGVAVVLGEKQDVLAYLFSIMRASGGDHGDSVPIVDPQVNKHLAYILDALLYFFRAFKSSWPSGITRHMKALLSELNAIQKLRETQQKFIDEIGQPSTSPVLRRLQMSFGKCLDSEDYLVPEHITQRSDSFFRRSESVLSLSGVGPDLLDIPLSESLPLALQPQLLQPTSERAELFGCHRLLPIKSTVNLSNTHKNDEIPIHMNAMSSTWGERMCRDYYTSVLNNSENRSCEVSSSDVQQLMVGANFLDSVGQSATLLSRWCSTLEFFGNHFASDVGTEQGSYYFELGGFPAKEVRFRKQMERLRNLARRDLVLEVEREHDSLILNTIKSLNVEYSKRQSLTSSNSFTNTTTSSSLANMNDSPLYHPTSNNQERDPSLPRLSANASHVAVALLLGTNPDSPLLGSLFNTSPVTPPSLVTGNSIASAPQPVLTCRRIKVTFKDEPGEGTGVARSFFTAFTEAVLSQESLPNLSSLLQQNSSSNLSLSLRRPYLYSPVNRSQPNTPTSRQTSVLVQSTASSLFQPSTQSVTSSIQSHSVTSGQQITPSSQASVSIYPYHVQPRAHTYTVGSRPRLSAWRRTGALSANASPFYPVSTQAVSSSVDCSPQTSSSNASAVQAPEISHANPITTEHLASSRCPDISASTQPIRSSVDASPVSSPDQVQDLSDTAAIAQNDATSVNYVANRLFAHIEPLLRNEQLTARVTGMLLELPASEHAVLLTNEEALCNRVDEARALITMSDTNEQNQSDHPRVPVTVSQPVLEGLVNWRDVTVPSVVAPTTQSNLSSSSSFAEDLERVPLFWQPGLQGYYFPRAVPGCNVTSSHSYDSTKLAARYSIYRGIGRVIGLCLLTNETCPLHFSRPVLKCILGRVLHWHDFAFYDPATFEGLRQLLLHTSEDPLKPPGSIEDYNLTFSLIPALEEGGSTSSGTVNQTTTGTSSYALVPGGDEIEVNESNVFDFVKKYTEFKMLTAVQEPLQQLRQGVFDVLPRNAFDGLTPEDLRLLLNGTGDIDVDVLSGYTTFLDETGTGSNIDLTKSCDNVNRLKKWFWSTVRGMDTKQRQDLLYFWTSSPTLPASALGFQPAPSVTVKPPDDHHLPSANTCISRLYIPLYSSRHILRNKLLQAIETKSFGFV</sequence>
<feature type="region of interest" description="Disordered" evidence="7">
    <location>
        <begin position="2667"/>
        <end position="2728"/>
    </location>
</feature>
<evidence type="ECO:0000259" key="9">
    <source>
        <dbReference type="PROSITE" id="PS51157"/>
    </source>
</evidence>
<accession>A0AA85JYG3</accession>
<dbReference type="InterPro" id="IPR047503">
    <property type="entry name" value="UBR-box_UBR5"/>
</dbReference>
<dbReference type="PROSITE" id="PS50237">
    <property type="entry name" value="HECT"/>
    <property type="match status" value="1"/>
</dbReference>
<proteinExistence type="predicted"/>
<feature type="compositionally biased region" description="Acidic residues" evidence="7">
    <location>
        <begin position="2306"/>
        <end position="2362"/>
    </location>
</feature>
<feature type="region of interest" description="Disordered" evidence="7">
    <location>
        <begin position="730"/>
        <end position="854"/>
    </location>
</feature>
<feature type="zinc finger region" description="UBR-type" evidence="6">
    <location>
        <begin position="1450"/>
        <end position="1518"/>
    </location>
</feature>
<dbReference type="InterPro" id="IPR000569">
    <property type="entry name" value="HECT_dom"/>
</dbReference>
<reference evidence="12" key="2">
    <citation type="submission" date="2023-11" db="UniProtKB">
        <authorList>
            <consortium name="WormBaseParasite"/>
        </authorList>
    </citation>
    <scope>IDENTIFICATION</scope>
</reference>
<feature type="compositionally biased region" description="Low complexity" evidence="7">
    <location>
        <begin position="1574"/>
        <end position="1583"/>
    </location>
</feature>
<dbReference type="SUPFAM" id="SSF56204">
    <property type="entry name" value="Hect, E3 ligase catalytic domain"/>
    <property type="match status" value="1"/>
</dbReference>
<feature type="region of interest" description="Disordered" evidence="7">
    <location>
        <begin position="3088"/>
        <end position="3125"/>
    </location>
</feature>
<dbReference type="Gene3D" id="1.10.1900.10">
    <property type="entry name" value="c-terminal domain of poly(a) binding protein"/>
    <property type="match status" value="1"/>
</dbReference>
<dbReference type="CDD" id="cd14423">
    <property type="entry name" value="CUE_UBR5"/>
    <property type="match status" value="1"/>
</dbReference>
<feature type="compositionally biased region" description="Low complexity" evidence="7">
    <location>
        <begin position="3088"/>
        <end position="3102"/>
    </location>
</feature>
<dbReference type="GO" id="GO:0005737">
    <property type="term" value="C:cytoplasm"/>
    <property type="evidence" value="ECO:0007669"/>
    <property type="project" value="TreeGrafter"/>
</dbReference>
<feature type="compositionally biased region" description="Gly residues" evidence="7">
    <location>
        <begin position="213"/>
        <end position="229"/>
    </location>
</feature>
<evidence type="ECO:0000313" key="12">
    <source>
        <dbReference type="WBParaSite" id="TREG1_53760.1"/>
    </source>
</evidence>
<feature type="region of interest" description="Disordered" evidence="7">
    <location>
        <begin position="2296"/>
        <end position="2385"/>
    </location>
</feature>
<feature type="compositionally biased region" description="Polar residues" evidence="7">
    <location>
        <begin position="730"/>
        <end position="750"/>
    </location>
</feature>
<evidence type="ECO:0000256" key="7">
    <source>
        <dbReference type="SAM" id="MobiDB-lite"/>
    </source>
</evidence>
<dbReference type="Pfam" id="PF11547">
    <property type="entry name" value="E3_UbLigase_EDD"/>
    <property type="match status" value="1"/>
</dbReference>
<dbReference type="Pfam" id="PF00658">
    <property type="entry name" value="MLLE"/>
    <property type="match status" value="1"/>
</dbReference>
<dbReference type="PROSITE" id="PS51309">
    <property type="entry name" value="PABC"/>
    <property type="match status" value="1"/>
</dbReference>
<dbReference type="Gene3D" id="1.10.8.10">
    <property type="entry name" value="DNA helicase RuvA subunit, C-terminal domain"/>
    <property type="match status" value="1"/>
</dbReference>
<evidence type="ECO:0000256" key="5">
    <source>
        <dbReference type="PROSITE-ProRule" id="PRU00104"/>
    </source>
</evidence>
<feature type="domain" description="UBR-type" evidence="9">
    <location>
        <begin position="1450"/>
        <end position="1518"/>
    </location>
</feature>
<feature type="compositionally biased region" description="Polar residues" evidence="7">
    <location>
        <begin position="1584"/>
        <end position="1608"/>
    </location>
</feature>
<dbReference type="GO" id="GO:0043130">
    <property type="term" value="F:ubiquitin binding"/>
    <property type="evidence" value="ECO:0007669"/>
    <property type="project" value="InterPro"/>
</dbReference>
<dbReference type="SUPFAM" id="SSF63570">
    <property type="entry name" value="PABC (PABP) domain"/>
    <property type="match status" value="1"/>
</dbReference>
<dbReference type="InterPro" id="IPR024725">
    <property type="entry name" value="UBR5_UBA"/>
</dbReference>
<evidence type="ECO:0000259" key="10">
    <source>
        <dbReference type="PROSITE" id="PS51309"/>
    </source>
</evidence>
<feature type="compositionally biased region" description="Polar residues" evidence="7">
    <location>
        <begin position="2028"/>
        <end position="2041"/>
    </location>
</feature>
<keyword evidence="1" id="KW-0479">Metal-binding</keyword>
<feature type="compositionally biased region" description="Basic and acidic residues" evidence="7">
    <location>
        <begin position="1232"/>
        <end position="1249"/>
    </location>
</feature>
<dbReference type="SMART" id="SM00517">
    <property type="entry name" value="PolyA"/>
    <property type="match status" value="1"/>
</dbReference>
<dbReference type="InterPro" id="IPR036053">
    <property type="entry name" value="PABP-dom"/>
</dbReference>
<feature type="compositionally biased region" description="Polar residues" evidence="7">
    <location>
        <begin position="820"/>
        <end position="830"/>
    </location>
</feature>
<feature type="compositionally biased region" description="Low complexity" evidence="7">
    <location>
        <begin position="833"/>
        <end position="843"/>
    </location>
</feature>
<protein>
    <recommendedName>
        <fullName evidence="13">UBR-type domain-containing protein</fullName>
    </recommendedName>
</protein>
<dbReference type="GO" id="GO:0090263">
    <property type="term" value="P:positive regulation of canonical Wnt signaling pathway"/>
    <property type="evidence" value="ECO:0007669"/>
    <property type="project" value="TreeGrafter"/>
</dbReference>
<dbReference type="GO" id="GO:0005634">
    <property type="term" value="C:nucleus"/>
    <property type="evidence" value="ECO:0007669"/>
    <property type="project" value="TreeGrafter"/>
</dbReference>
<reference evidence="11" key="1">
    <citation type="submission" date="2022-06" db="EMBL/GenBank/DDBJ databases">
        <authorList>
            <person name="Berger JAMES D."/>
            <person name="Berger JAMES D."/>
        </authorList>
    </citation>
    <scope>NUCLEOTIDE SEQUENCE [LARGE SCALE GENOMIC DNA]</scope>
</reference>
<feature type="compositionally biased region" description="Polar residues" evidence="7">
    <location>
        <begin position="1254"/>
        <end position="1263"/>
    </location>
</feature>
<dbReference type="CDD" id="cd19675">
    <property type="entry name" value="UBR-box_UBR5"/>
    <property type="match status" value="1"/>
</dbReference>
<dbReference type="InterPro" id="IPR002004">
    <property type="entry name" value="PABP_HYD_C"/>
</dbReference>
<feature type="compositionally biased region" description="Low complexity" evidence="7">
    <location>
        <begin position="3394"/>
        <end position="3405"/>
    </location>
</feature>
<keyword evidence="11" id="KW-1185">Reference proteome</keyword>
<feature type="region of interest" description="Disordered" evidence="7">
    <location>
        <begin position="319"/>
        <end position="344"/>
    </location>
</feature>
<keyword evidence="3 5" id="KW-0833">Ubl conjugation pathway</keyword>
<feature type="domain" description="HECT" evidence="8">
    <location>
        <begin position="3582"/>
        <end position="3876"/>
    </location>
</feature>
<dbReference type="Proteomes" id="UP000050795">
    <property type="component" value="Unassembled WGS sequence"/>
</dbReference>
<feature type="domain" description="PABC" evidence="10">
    <location>
        <begin position="3407"/>
        <end position="3486"/>
    </location>
</feature>
<feature type="compositionally biased region" description="Polar residues" evidence="7">
    <location>
        <begin position="2667"/>
        <end position="2682"/>
    </location>
</feature>
<feature type="region of interest" description="Disordered" evidence="7">
    <location>
        <begin position="86"/>
        <end position="129"/>
    </location>
</feature>
<keyword evidence="4" id="KW-0862">Zinc</keyword>
<dbReference type="Gene3D" id="3.30.2160.10">
    <property type="entry name" value="Hect, E3 ligase catalytic domain"/>
    <property type="match status" value="1"/>
</dbReference>
<feature type="region of interest" description="Disordered" evidence="7">
    <location>
        <begin position="3384"/>
        <end position="3406"/>
    </location>
</feature>
<feature type="region of interest" description="Disordered" evidence="7">
    <location>
        <begin position="208"/>
        <end position="234"/>
    </location>
</feature>
<evidence type="ECO:0000256" key="3">
    <source>
        <dbReference type="ARBA" id="ARBA00022786"/>
    </source>
</evidence>
<feature type="active site" description="Glycyl thioester intermediate" evidence="5">
    <location>
        <position position="3845"/>
    </location>
</feature>
<dbReference type="SMART" id="SM00119">
    <property type="entry name" value="HECTc"/>
    <property type="match status" value="1"/>
</dbReference>
<dbReference type="GO" id="GO:0003723">
    <property type="term" value="F:RNA binding"/>
    <property type="evidence" value="ECO:0007669"/>
    <property type="project" value="InterPro"/>
</dbReference>
<feature type="compositionally biased region" description="Polar residues" evidence="7">
    <location>
        <begin position="2689"/>
        <end position="2708"/>
    </location>
</feature>
<name>A0AA85JYG3_TRIRE</name>
<feature type="compositionally biased region" description="Polar residues" evidence="7">
    <location>
        <begin position="2399"/>
        <end position="2434"/>
    </location>
</feature>
<evidence type="ECO:0000256" key="4">
    <source>
        <dbReference type="ARBA" id="ARBA00022833"/>
    </source>
</evidence>
<dbReference type="Gene3D" id="3.90.1750.10">
    <property type="entry name" value="Hect, E3 ligase catalytic domains"/>
    <property type="match status" value="1"/>
</dbReference>
<dbReference type="GO" id="GO:0034450">
    <property type="term" value="F:ubiquitin-ubiquitin ligase activity"/>
    <property type="evidence" value="ECO:0007669"/>
    <property type="project" value="TreeGrafter"/>
</dbReference>
<feature type="region of interest" description="Disordered" evidence="7">
    <location>
        <begin position="255"/>
        <end position="279"/>
    </location>
</feature>
<feature type="region of interest" description="Disordered" evidence="7">
    <location>
        <begin position="1220"/>
        <end position="1266"/>
    </location>
</feature>
<dbReference type="GO" id="GO:0000209">
    <property type="term" value="P:protein polyubiquitination"/>
    <property type="evidence" value="ECO:0007669"/>
    <property type="project" value="TreeGrafter"/>
</dbReference>
<evidence type="ECO:0000256" key="2">
    <source>
        <dbReference type="ARBA" id="ARBA00022771"/>
    </source>
</evidence>